<keyword evidence="1" id="KW-0328">Glycosyltransferase</keyword>
<evidence type="ECO:0000256" key="2">
    <source>
        <dbReference type="ARBA" id="ARBA00022679"/>
    </source>
</evidence>
<evidence type="ECO:0000256" key="1">
    <source>
        <dbReference type="ARBA" id="ARBA00022676"/>
    </source>
</evidence>
<dbReference type="PANTHER" id="PTHR22916">
    <property type="entry name" value="GLYCOSYLTRANSFERASE"/>
    <property type="match status" value="1"/>
</dbReference>
<dbReference type="InterPro" id="IPR001173">
    <property type="entry name" value="Glyco_trans_2-like"/>
</dbReference>
<name>A0A3E1F2L9_9FLAO</name>
<dbReference type="Proteomes" id="UP000257127">
    <property type="component" value="Unassembled WGS sequence"/>
</dbReference>
<evidence type="ECO:0000259" key="3">
    <source>
        <dbReference type="Pfam" id="PF00535"/>
    </source>
</evidence>
<dbReference type="RefSeq" id="WP_116879792.1">
    <property type="nucleotide sequence ID" value="NZ_QURB01000001.1"/>
</dbReference>
<evidence type="ECO:0000313" key="5">
    <source>
        <dbReference type="Proteomes" id="UP000257127"/>
    </source>
</evidence>
<comment type="caution">
    <text evidence="4">The sequence shown here is derived from an EMBL/GenBank/DDBJ whole genome shotgun (WGS) entry which is preliminary data.</text>
</comment>
<dbReference type="SUPFAM" id="SSF53448">
    <property type="entry name" value="Nucleotide-diphospho-sugar transferases"/>
    <property type="match status" value="2"/>
</dbReference>
<dbReference type="OrthoDB" id="9815829at2"/>
<gene>
    <name evidence="4" type="ORF">DXU93_03195</name>
</gene>
<feature type="domain" description="Glycosyltransferase 2-like" evidence="3">
    <location>
        <begin position="7"/>
        <end position="169"/>
    </location>
</feature>
<dbReference type="CDD" id="cd00761">
    <property type="entry name" value="Glyco_tranf_GTA_type"/>
    <property type="match status" value="2"/>
</dbReference>
<organism evidence="4 5">
    <name type="scientific">Brumimicrobium aurantiacum</name>
    <dbReference type="NCBI Taxonomy" id="1737063"/>
    <lineage>
        <taxon>Bacteria</taxon>
        <taxon>Pseudomonadati</taxon>
        <taxon>Bacteroidota</taxon>
        <taxon>Flavobacteriia</taxon>
        <taxon>Flavobacteriales</taxon>
        <taxon>Crocinitomicaceae</taxon>
        <taxon>Brumimicrobium</taxon>
    </lineage>
</organism>
<dbReference type="Gene3D" id="3.90.550.10">
    <property type="entry name" value="Spore Coat Polysaccharide Biosynthesis Protein SpsA, Chain A"/>
    <property type="match status" value="2"/>
</dbReference>
<protein>
    <submittedName>
        <fullName evidence="4">Glycosyltransferase</fullName>
    </submittedName>
</protein>
<dbReference type="PANTHER" id="PTHR22916:SF51">
    <property type="entry name" value="GLYCOSYLTRANSFERASE EPSH-RELATED"/>
    <property type="match status" value="1"/>
</dbReference>
<dbReference type="AlphaFoldDB" id="A0A3E1F2L9"/>
<reference evidence="4 5" key="1">
    <citation type="submission" date="2018-08" db="EMBL/GenBank/DDBJ databases">
        <title>The draft genome squence of Brumimicrobium sp. N62.</title>
        <authorList>
            <person name="Du Z.-J."/>
            <person name="Luo H.-R."/>
        </authorList>
    </citation>
    <scope>NUCLEOTIDE SEQUENCE [LARGE SCALE GENOMIC DNA]</scope>
    <source>
        <strain evidence="4 5">N62</strain>
    </source>
</reference>
<feature type="domain" description="Glycosyltransferase 2-like" evidence="3">
    <location>
        <begin position="339"/>
        <end position="473"/>
    </location>
</feature>
<dbReference type="Pfam" id="PF00535">
    <property type="entry name" value="Glycos_transf_2"/>
    <property type="match status" value="2"/>
</dbReference>
<evidence type="ECO:0000313" key="4">
    <source>
        <dbReference type="EMBL" id="RFC55957.1"/>
    </source>
</evidence>
<accession>A0A3E1F2L9</accession>
<keyword evidence="2 4" id="KW-0808">Transferase</keyword>
<dbReference type="EMBL" id="QURB01000001">
    <property type="protein sequence ID" value="RFC55957.1"/>
    <property type="molecule type" value="Genomic_DNA"/>
</dbReference>
<dbReference type="InterPro" id="IPR029044">
    <property type="entry name" value="Nucleotide-diphossugar_trans"/>
</dbReference>
<sequence>MTNYLLTIIIPMYNVETYIGECLESILKNDVLALKQVELILVDDKSPDNSKMIAEKFIKKSILNARIISHEENLGLGGARNTGIKAANGKFITFIDSDDWYAELSIEKIIAHLTKNPEVDTFVFGFKAIKNGNITWSYLPDKSKHIISGKEGLEDLSLDKITPAAWNKIFNAEVLKNIKFPLHRYYEDLEYTPQAFQNSKDILFLNESYLFYRQDGNSITRQDTKPKHIEDISDVLYTLNEKIIDKSIFSNFFFNRWEYLLKSWSLNKHLFSLAIERIDSFICEHQQSLNFKSPLAKSFFNRLITEAVQLNNLREVNKILNNLFSVVYPISSHLTPLISIIVPVFNAENFISKFTASFTTQNPNLFEIIFVEDCSDDNSLNLLLNQKDNFNNISIIQTLSNFGAGVARNIGLRHAKGDYVIFHDIDDIPDENLLEIAASTIKENNDPDLIIHPFSVLNSDYSYAWSSVKIQNLNKKNYTGSEIFELISDSVINPAPWNKVFKRSIWLENNIQFDPWIHHQDLSTIPYACFKCKNVIILDQKLYSYYLNKKGVTQGVSDKHVSSVFYALTSLYERFNKNENEIDEFLKEQFLNLSFENIAYNFKLRKDLFSHSQLNSFIQHYIDFIKVTDVSLTYLLGSKEAFTITKTIINSSIENGITPKVGYKIDEVEFENLILFQQNIDNQIELLLNEINTDEVSNSNDVNQIYLKKEKEYLSIIQQQKFELKEKQNSINWYARTYEHLPKWFLKIGGIFRYLK</sequence>
<dbReference type="GO" id="GO:0016758">
    <property type="term" value="F:hexosyltransferase activity"/>
    <property type="evidence" value="ECO:0007669"/>
    <property type="project" value="UniProtKB-ARBA"/>
</dbReference>
<proteinExistence type="predicted"/>
<keyword evidence="5" id="KW-1185">Reference proteome</keyword>